<evidence type="ECO:0000313" key="2">
    <source>
        <dbReference type="Proteomes" id="UP001465976"/>
    </source>
</evidence>
<comment type="caution">
    <text evidence="1">The sequence shown here is derived from an EMBL/GenBank/DDBJ whole genome shotgun (WGS) entry which is preliminary data.</text>
</comment>
<dbReference type="EMBL" id="JBAHYK010004559">
    <property type="protein sequence ID" value="KAL0562768.1"/>
    <property type="molecule type" value="Genomic_DNA"/>
</dbReference>
<evidence type="ECO:0000313" key="1">
    <source>
        <dbReference type="EMBL" id="KAL0562768.1"/>
    </source>
</evidence>
<sequence length="193" mass="21726">MEPERAKLGGLITFERELLTVTNESTFSTVFGKGIQEGEFSSEINVAEFYAFVAPSSHERDLAIEELSMKRDESAMNHLTHILRGYEKKPDTPFIGFLQKHAPYLVSQPTKEFPIVLRRSSDFAMPLFKAVFKIGYATLQINRTKGKDFHGIDLKKNKVIELRLSDSPPVKLELASEILGMGKIKIKASLPLV</sequence>
<protein>
    <submittedName>
        <fullName evidence="1">Uncharacterized protein</fullName>
    </submittedName>
</protein>
<keyword evidence="2" id="KW-1185">Reference proteome</keyword>
<gene>
    <name evidence="1" type="ORF">V5O48_019311</name>
</gene>
<reference evidence="1 2" key="1">
    <citation type="submission" date="2024-02" db="EMBL/GenBank/DDBJ databases">
        <title>A draft genome for the cacao thread blight pathogen Marasmius crinis-equi.</title>
        <authorList>
            <person name="Cohen S.P."/>
            <person name="Baruah I.K."/>
            <person name="Amoako-Attah I."/>
            <person name="Bukari Y."/>
            <person name="Meinhardt L.W."/>
            <person name="Bailey B.A."/>
        </authorList>
    </citation>
    <scope>NUCLEOTIDE SEQUENCE [LARGE SCALE GENOMIC DNA]</scope>
    <source>
        <strain evidence="1 2">GH-76</strain>
    </source>
</reference>
<dbReference type="Proteomes" id="UP001465976">
    <property type="component" value="Unassembled WGS sequence"/>
</dbReference>
<name>A0ABR3EIR8_9AGAR</name>
<proteinExistence type="predicted"/>
<accession>A0ABR3EIR8</accession>
<organism evidence="1 2">
    <name type="scientific">Marasmius crinis-equi</name>
    <dbReference type="NCBI Taxonomy" id="585013"/>
    <lineage>
        <taxon>Eukaryota</taxon>
        <taxon>Fungi</taxon>
        <taxon>Dikarya</taxon>
        <taxon>Basidiomycota</taxon>
        <taxon>Agaricomycotina</taxon>
        <taxon>Agaricomycetes</taxon>
        <taxon>Agaricomycetidae</taxon>
        <taxon>Agaricales</taxon>
        <taxon>Marasmiineae</taxon>
        <taxon>Marasmiaceae</taxon>
        <taxon>Marasmius</taxon>
    </lineage>
</organism>